<accession>A0A556PTQ2</accession>
<feature type="domain" description="Pyrroline-5-carboxylate reductase catalytic N-terminal" evidence="3">
    <location>
        <begin position="4"/>
        <end position="96"/>
    </location>
</feature>
<dbReference type="InterPro" id="IPR028939">
    <property type="entry name" value="P5C_Rdtase_cat_N"/>
</dbReference>
<evidence type="ECO:0000313" key="6">
    <source>
        <dbReference type="Proteomes" id="UP000316425"/>
    </source>
</evidence>
<dbReference type="PANTHER" id="PTHR11645:SF51">
    <property type="entry name" value="COME OPERON PROTEIN 4"/>
    <property type="match status" value="1"/>
</dbReference>
<evidence type="ECO:0000256" key="2">
    <source>
        <dbReference type="PIRSR" id="PIRSR000193-1"/>
    </source>
</evidence>
<feature type="domain" description="Pyrroline-5-carboxylate reductase dimerisation" evidence="4">
    <location>
        <begin position="161"/>
        <end position="259"/>
    </location>
</feature>
<comment type="caution">
    <text evidence="5">The sequence shown here is derived from an EMBL/GenBank/DDBJ whole genome shotgun (WGS) entry which is preliminary data.</text>
</comment>
<dbReference type="EMBL" id="VMHE01000001">
    <property type="protein sequence ID" value="TSJ67769.1"/>
    <property type="molecule type" value="Genomic_DNA"/>
</dbReference>
<dbReference type="OrthoDB" id="9805754at2"/>
<keyword evidence="6" id="KW-1185">Reference proteome</keyword>
<organism evidence="5 6">
    <name type="scientific">Allobacillus salarius</name>
    <dbReference type="NCBI Taxonomy" id="1955272"/>
    <lineage>
        <taxon>Bacteria</taxon>
        <taxon>Bacillati</taxon>
        <taxon>Bacillota</taxon>
        <taxon>Bacilli</taxon>
        <taxon>Bacillales</taxon>
        <taxon>Bacillaceae</taxon>
        <taxon>Allobacillus</taxon>
    </lineage>
</organism>
<dbReference type="GO" id="GO:0004735">
    <property type="term" value="F:pyrroline-5-carboxylate reductase activity"/>
    <property type="evidence" value="ECO:0007669"/>
    <property type="project" value="InterPro"/>
</dbReference>
<evidence type="ECO:0000259" key="3">
    <source>
        <dbReference type="Pfam" id="PF03807"/>
    </source>
</evidence>
<dbReference type="GO" id="GO:0055129">
    <property type="term" value="P:L-proline biosynthetic process"/>
    <property type="evidence" value="ECO:0007669"/>
    <property type="project" value="TreeGrafter"/>
</dbReference>
<keyword evidence="2" id="KW-0521">NADP</keyword>
<dbReference type="PIRSF" id="PIRSF000193">
    <property type="entry name" value="Pyrrol-5-carb_rd"/>
    <property type="match status" value="1"/>
</dbReference>
<evidence type="ECO:0000259" key="4">
    <source>
        <dbReference type="Pfam" id="PF14748"/>
    </source>
</evidence>
<dbReference type="InterPro" id="IPR036291">
    <property type="entry name" value="NAD(P)-bd_dom_sf"/>
</dbReference>
<comment type="similarity">
    <text evidence="1">Belongs to the pyrroline-5-carboxylate reductase family.</text>
</comment>
<dbReference type="NCBIfam" id="NF005814">
    <property type="entry name" value="PRK07680.1"/>
    <property type="match status" value="1"/>
</dbReference>
<dbReference type="InterPro" id="IPR029036">
    <property type="entry name" value="P5CR_dimer"/>
</dbReference>
<evidence type="ECO:0000256" key="1">
    <source>
        <dbReference type="ARBA" id="ARBA00005525"/>
    </source>
</evidence>
<dbReference type="Pfam" id="PF03807">
    <property type="entry name" value="F420_oxidored"/>
    <property type="match status" value="1"/>
</dbReference>
<dbReference type="PANTHER" id="PTHR11645">
    <property type="entry name" value="PYRROLINE-5-CARBOXYLATE REDUCTASE"/>
    <property type="match status" value="1"/>
</dbReference>
<dbReference type="SUPFAM" id="SSF51735">
    <property type="entry name" value="NAD(P)-binding Rossmann-fold domains"/>
    <property type="match status" value="1"/>
</dbReference>
<reference evidence="5 6" key="1">
    <citation type="submission" date="2019-07" db="EMBL/GenBank/DDBJ databases">
        <title>Allobacillus sp. nov. SKP isolated from shrimp paste of Euphausiacea.</title>
        <authorList>
            <person name="Kanchanasin P."/>
            <person name="Tanasupawat S."/>
            <person name="Shi W."/>
            <person name="Wu L."/>
            <person name="Ma J."/>
        </authorList>
    </citation>
    <scope>NUCLEOTIDE SEQUENCE [LARGE SCALE GENOMIC DNA]</scope>
    <source>
        <strain evidence="5 6">SKP4-8</strain>
    </source>
</reference>
<dbReference type="RefSeq" id="WP_144087528.1">
    <property type="nucleotide sequence ID" value="NZ_VMHE01000001.1"/>
</dbReference>
<proteinExistence type="inferred from homology"/>
<dbReference type="Gene3D" id="1.10.3730.10">
    <property type="entry name" value="ProC C-terminal domain-like"/>
    <property type="match status" value="1"/>
</dbReference>
<dbReference type="SUPFAM" id="SSF48179">
    <property type="entry name" value="6-phosphogluconate dehydrogenase C-terminal domain-like"/>
    <property type="match status" value="1"/>
</dbReference>
<protein>
    <submittedName>
        <fullName evidence="5">Late competence protein ComER</fullName>
    </submittedName>
</protein>
<gene>
    <name evidence="5" type="ORF">FPQ13_01505</name>
</gene>
<sequence length="280" mass="31529">MNWGIIGTGNMGKVLLHSLTTSHAVEEENLYLYNRTLMKAYELLNQYPNVHVERSLTNMANKCDVLLLCAKPKEILEISKKLQPHIKKEQLVISITSSISTDHLDQILPCKTARMIPSITNQSLTGATLLTFGKRTNTMDQQMIKQTCKLFSNPVEVNDDNVRAASDIVSCGPAFLSYVLEDMIQSVEQETSLKREEAVNFVETMVIGFGRLLEERHFSLETLREKVMVKGGITGVGMEALEKEIHNSFNQVFKNTHQKFSAEKEMVEALTLEAKMNFSG</sequence>
<dbReference type="Pfam" id="PF14748">
    <property type="entry name" value="P5CR_dimer"/>
    <property type="match status" value="1"/>
</dbReference>
<evidence type="ECO:0000313" key="5">
    <source>
        <dbReference type="EMBL" id="TSJ67769.1"/>
    </source>
</evidence>
<dbReference type="Gene3D" id="3.40.50.720">
    <property type="entry name" value="NAD(P)-binding Rossmann-like Domain"/>
    <property type="match status" value="1"/>
</dbReference>
<dbReference type="InterPro" id="IPR000304">
    <property type="entry name" value="Pyrroline-COOH_reductase"/>
</dbReference>
<dbReference type="Proteomes" id="UP000316425">
    <property type="component" value="Unassembled WGS sequence"/>
</dbReference>
<feature type="binding site" evidence="2">
    <location>
        <begin position="6"/>
        <end position="11"/>
    </location>
    <ligand>
        <name>NADP(+)</name>
        <dbReference type="ChEBI" id="CHEBI:58349"/>
    </ligand>
</feature>
<dbReference type="InterPro" id="IPR008927">
    <property type="entry name" value="6-PGluconate_DH-like_C_sf"/>
</dbReference>
<dbReference type="AlphaFoldDB" id="A0A556PTQ2"/>
<name>A0A556PTQ2_9BACI</name>